<dbReference type="EMBL" id="GGEC01041600">
    <property type="protein sequence ID" value="MBX22084.1"/>
    <property type="molecule type" value="Transcribed_RNA"/>
</dbReference>
<proteinExistence type="predicted"/>
<organism evidence="1">
    <name type="scientific">Rhizophora mucronata</name>
    <name type="common">Asiatic mangrove</name>
    <dbReference type="NCBI Taxonomy" id="61149"/>
    <lineage>
        <taxon>Eukaryota</taxon>
        <taxon>Viridiplantae</taxon>
        <taxon>Streptophyta</taxon>
        <taxon>Embryophyta</taxon>
        <taxon>Tracheophyta</taxon>
        <taxon>Spermatophyta</taxon>
        <taxon>Magnoliopsida</taxon>
        <taxon>eudicotyledons</taxon>
        <taxon>Gunneridae</taxon>
        <taxon>Pentapetalae</taxon>
        <taxon>rosids</taxon>
        <taxon>fabids</taxon>
        <taxon>Malpighiales</taxon>
        <taxon>Rhizophoraceae</taxon>
        <taxon>Rhizophora</taxon>
    </lineage>
</organism>
<evidence type="ECO:0000313" key="1">
    <source>
        <dbReference type="EMBL" id="MBX22084.1"/>
    </source>
</evidence>
<sequence length="67" mass="7772">MWHVSQFLLLKHTPTCITFPFSMANLYYQHSLLSSKLLEQSRQIIVPHSSLKTPRKSSSHLSIDFLT</sequence>
<reference evidence="1" key="1">
    <citation type="submission" date="2018-02" db="EMBL/GenBank/DDBJ databases">
        <title>Rhizophora mucronata_Transcriptome.</title>
        <authorList>
            <person name="Meera S.P."/>
            <person name="Sreeshan A."/>
            <person name="Augustine A."/>
        </authorList>
    </citation>
    <scope>NUCLEOTIDE SEQUENCE</scope>
    <source>
        <tissue evidence="1">Leaf</tissue>
    </source>
</reference>
<accession>A0A2P2LVU1</accession>
<protein>
    <submittedName>
        <fullName evidence="1">Uncharacterized protein</fullName>
    </submittedName>
</protein>
<dbReference type="AlphaFoldDB" id="A0A2P2LVU1"/>
<name>A0A2P2LVU1_RHIMU</name>